<dbReference type="Pfam" id="PF13191">
    <property type="entry name" value="AAA_16"/>
    <property type="match status" value="1"/>
</dbReference>
<dbReference type="Pfam" id="PF00211">
    <property type="entry name" value="Guanylate_cyc"/>
    <property type="match status" value="1"/>
</dbReference>
<dbReference type="InterPro" id="IPR019734">
    <property type="entry name" value="TPR_rpt"/>
</dbReference>
<dbReference type="Gene3D" id="3.30.70.1230">
    <property type="entry name" value="Nucleotide cyclase"/>
    <property type="match status" value="1"/>
</dbReference>
<dbReference type="AlphaFoldDB" id="A0A1F5YHY5"/>
<evidence type="ECO:0000256" key="1">
    <source>
        <dbReference type="ARBA" id="ARBA00022741"/>
    </source>
</evidence>
<dbReference type="InterPro" id="IPR011990">
    <property type="entry name" value="TPR-like_helical_dom_sf"/>
</dbReference>
<dbReference type="InterPro" id="IPR029787">
    <property type="entry name" value="Nucleotide_cyclase"/>
</dbReference>
<protein>
    <recommendedName>
        <fullName evidence="4">Guanylate cyclase domain-containing protein</fullName>
    </recommendedName>
</protein>
<feature type="domain" description="Guanylate cyclase" evidence="4">
    <location>
        <begin position="39"/>
        <end position="170"/>
    </location>
</feature>
<keyword evidence="1" id="KW-0547">Nucleotide-binding</keyword>
<dbReference type="SMART" id="SM00028">
    <property type="entry name" value="TPR"/>
    <property type="match status" value="3"/>
</dbReference>
<dbReference type="SMART" id="SM00044">
    <property type="entry name" value="CYCc"/>
    <property type="match status" value="1"/>
</dbReference>
<accession>A0A1F5YHY5</accession>
<dbReference type="SUPFAM" id="SSF52540">
    <property type="entry name" value="P-loop containing nucleoside triphosphate hydrolases"/>
    <property type="match status" value="1"/>
</dbReference>
<evidence type="ECO:0000256" key="2">
    <source>
        <dbReference type="ARBA" id="ARBA00022840"/>
    </source>
</evidence>
<sequence length="860" mass="97156">MADEWSQLLQTDLDRLFTGREKAGGETIKLKKGERRNVTVLFLDIKGFTSMSEKLDPEEVTQIINNVFKVLTGEIVRYGGMIDKYIGDCIMALFGAKKASEDDAERAVRAGLGMLGRMKQVNQLLAPKGIELGCRIGINTGLVVAGEMSDRGERDFTVMGDTVNTASRLESSAQVNTIQISENTRAQAGDIFEYEALEPITVKGKSKPLKVYRVHGVLKERVERWDRETLAKSRKYVGREHEWKALEAFLKNYFGSKDHPHVPVVGLKADGGMGKSRMAHEFFSSGPCPSGLIFKGKTISYAEAPYWLFVNLMKYMMGASEGDPVETVREKWDDLFATLKACPRLPEQTREETVKALAEYEEYLAYLLGVAREPERIKAIKPDKLKDIFFASFRVFLEAAAAVRDEGEAVYVVLDDLHWIDELSRELIDFLMENLNPVRRLLFVALYRPDYKPSGRWQPGKNFFELVIQPLSPEQCTAMVEGMLKGLVLTEELKQLIYDKSGGNPFYIEEITFSLIDQEVLVQDENVQPGNPVWVVNPRETAVELPDSIHGMVQTRIDKLDEEVRKLLFEASVIGMEFSADLLSSLHGKAGGDLDSVNGFLEELDVARMIVRKGSGSAAGADGEHFVFANVLISEVSYNTLLNFNKTLLHGLLGECIEEIYEGNAVPEDEHYRLAYHFEKGEKADKTIRYLESAGDQCATRFSNKAAIDCYRRLLEQLPKSKKDEAEISRMRLRNMFKLAQIEYLVGELDQGYEHFAECGRIAQGLKDFEMLCGVLTSAGEIDRIRERPEKAMRFFEKSLELAEKLGYDSQVADNLVNIGIVREEKGDYAAAMEFFQKALARAVTDDQRQNISYYIYQRM</sequence>
<evidence type="ECO:0000259" key="4">
    <source>
        <dbReference type="PROSITE" id="PS50125"/>
    </source>
</evidence>
<keyword evidence="3" id="KW-0802">TPR repeat</keyword>
<evidence type="ECO:0000313" key="6">
    <source>
        <dbReference type="Proteomes" id="UP000176992"/>
    </source>
</evidence>
<dbReference type="PANTHER" id="PTHR16305:SF28">
    <property type="entry name" value="GUANYLATE CYCLASE DOMAIN-CONTAINING PROTEIN"/>
    <property type="match status" value="1"/>
</dbReference>
<dbReference type="PROSITE" id="PS50125">
    <property type="entry name" value="GUANYLATE_CYCLASE_2"/>
    <property type="match status" value="1"/>
</dbReference>
<dbReference type="GO" id="GO:0009190">
    <property type="term" value="P:cyclic nucleotide biosynthetic process"/>
    <property type="evidence" value="ECO:0007669"/>
    <property type="project" value="InterPro"/>
</dbReference>
<dbReference type="EMBL" id="MFIV01000009">
    <property type="protein sequence ID" value="OGF99818.1"/>
    <property type="molecule type" value="Genomic_DNA"/>
</dbReference>
<dbReference type="PANTHER" id="PTHR16305">
    <property type="entry name" value="TESTICULAR SOLUBLE ADENYLYL CYCLASE"/>
    <property type="match status" value="1"/>
</dbReference>
<feature type="repeat" description="TPR" evidence="3">
    <location>
        <begin position="813"/>
        <end position="846"/>
    </location>
</feature>
<dbReference type="PROSITE" id="PS50005">
    <property type="entry name" value="TPR"/>
    <property type="match status" value="1"/>
</dbReference>
<dbReference type="Proteomes" id="UP000176992">
    <property type="component" value="Unassembled WGS sequence"/>
</dbReference>
<dbReference type="GO" id="GO:0004016">
    <property type="term" value="F:adenylate cyclase activity"/>
    <property type="evidence" value="ECO:0007669"/>
    <property type="project" value="TreeGrafter"/>
</dbReference>
<dbReference type="GO" id="GO:0005524">
    <property type="term" value="F:ATP binding"/>
    <property type="evidence" value="ECO:0007669"/>
    <property type="project" value="UniProtKB-KW"/>
</dbReference>
<organism evidence="5 6">
    <name type="scientific">Candidatus Glassbacteria bacterium GWA2_58_10</name>
    <dbReference type="NCBI Taxonomy" id="1817865"/>
    <lineage>
        <taxon>Bacteria</taxon>
        <taxon>Candidatus Glassiibacteriota</taxon>
    </lineage>
</organism>
<reference evidence="5 6" key="1">
    <citation type="journal article" date="2016" name="Nat. Commun.">
        <title>Thousands of microbial genomes shed light on interconnected biogeochemical processes in an aquifer system.</title>
        <authorList>
            <person name="Anantharaman K."/>
            <person name="Brown C.T."/>
            <person name="Hug L.A."/>
            <person name="Sharon I."/>
            <person name="Castelle C.J."/>
            <person name="Probst A.J."/>
            <person name="Thomas B.C."/>
            <person name="Singh A."/>
            <person name="Wilkins M.J."/>
            <person name="Karaoz U."/>
            <person name="Brodie E.L."/>
            <person name="Williams K.H."/>
            <person name="Hubbard S.S."/>
            <person name="Banfield J.F."/>
        </authorList>
    </citation>
    <scope>NUCLEOTIDE SEQUENCE [LARGE SCALE GENOMIC DNA]</scope>
</reference>
<evidence type="ECO:0000313" key="5">
    <source>
        <dbReference type="EMBL" id="OGF99818.1"/>
    </source>
</evidence>
<comment type="caution">
    <text evidence="5">The sequence shown here is derived from an EMBL/GenBank/DDBJ whole genome shotgun (WGS) entry which is preliminary data.</text>
</comment>
<dbReference type="InterPro" id="IPR027417">
    <property type="entry name" value="P-loop_NTPase"/>
</dbReference>
<dbReference type="GO" id="GO:0035556">
    <property type="term" value="P:intracellular signal transduction"/>
    <property type="evidence" value="ECO:0007669"/>
    <property type="project" value="InterPro"/>
</dbReference>
<dbReference type="Gene3D" id="1.25.40.10">
    <property type="entry name" value="Tetratricopeptide repeat domain"/>
    <property type="match status" value="1"/>
</dbReference>
<dbReference type="Pfam" id="PF13424">
    <property type="entry name" value="TPR_12"/>
    <property type="match status" value="1"/>
</dbReference>
<gene>
    <name evidence="5" type="ORF">A2Z86_11990</name>
</gene>
<name>A0A1F5YHY5_9BACT</name>
<evidence type="ECO:0000256" key="3">
    <source>
        <dbReference type="PROSITE-ProRule" id="PRU00339"/>
    </source>
</evidence>
<dbReference type="CDD" id="cd07302">
    <property type="entry name" value="CHD"/>
    <property type="match status" value="1"/>
</dbReference>
<dbReference type="SUPFAM" id="SSF55073">
    <property type="entry name" value="Nucleotide cyclase"/>
    <property type="match status" value="1"/>
</dbReference>
<dbReference type="InterPro" id="IPR001054">
    <property type="entry name" value="A/G_cyclase"/>
</dbReference>
<keyword evidence="2" id="KW-0067">ATP-binding</keyword>
<proteinExistence type="predicted"/>
<dbReference type="InterPro" id="IPR041664">
    <property type="entry name" value="AAA_16"/>
</dbReference>
<dbReference type="SUPFAM" id="SSF48452">
    <property type="entry name" value="TPR-like"/>
    <property type="match status" value="1"/>
</dbReference>
<dbReference type="GO" id="GO:0005737">
    <property type="term" value="C:cytoplasm"/>
    <property type="evidence" value="ECO:0007669"/>
    <property type="project" value="TreeGrafter"/>
</dbReference>